<dbReference type="Pfam" id="PF13316">
    <property type="entry name" value="DUF4087"/>
    <property type="match status" value="1"/>
</dbReference>
<proteinExistence type="predicted"/>
<keyword evidence="3" id="KW-1185">Reference proteome</keyword>
<sequence>MILALLLLLGSPQAPAKRCGWIANPTPGNWWITDRDGEWLLGAQGGYQAPGMDVIPDLSAREWIRTNGYYGVGCACLTMTVDKRTSRVTRVYSAQQRPLKACRADRRIGER</sequence>
<accession>A0A285QAJ3</accession>
<evidence type="ECO:0000313" key="2">
    <source>
        <dbReference type="EMBL" id="SOB78528.1"/>
    </source>
</evidence>
<evidence type="ECO:0000256" key="1">
    <source>
        <dbReference type="SAM" id="SignalP"/>
    </source>
</evidence>
<dbReference type="RefSeq" id="WP_097062041.1">
    <property type="nucleotide sequence ID" value="NZ_OBMI01000001.1"/>
</dbReference>
<gene>
    <name evidence="2" type="ORF">SAMN06297144_0033</name>
</gene>
<organism evidence="2 3">
    <name type="scientific">Sphingomonas guangdongensis</name>
    <dbReference type="NCBI Taxonomy" id="1141890"/>
    <lineage>
        <taxon>Bacteria</taxon>
        <taxon>Pseudomonadati</taxon>
        <taxon>Pseudomonadota</taxon>
        <taxon>Alphaproteobacteria</taxon>
        <taxon>Sphingomonadales</taxon>
        <taxon>Sphingomonadaceae</taxon>
        <taxon>Sphingomonas</taxon>
    </lineage>
</organism>
<protein>
    <recommendedName>
        <fullName evidence="4">DUF4087 domain-containing protein</fullName>
    </recommendedName>
</protein>
<keyword evidence="1" id="KW-0732">Signal</keyword>
<evidence type="ECO:0008006" key="4">
    <source>
        <dbReference type="Google" id="ProtNLM"/>
    </source>
</evidence>
<reference evidence="2 3" key="1">
    <citation type="submission" date="2017-07" db="EMBL/GenBank/DDBJ databases">
        <authorList>
            <person name="Sun Z.S."/>
            <person name="Albrecht U."/>
            <person name="Echele G."/>
            <person name="Lee C.C."/>
        </authorList>
    </citation>
    <scope>NUCLEOTIDE SEQUENCE [LARGE SCALE GENOMIC DNA]</scope>
    <source>
        <strain evidence="2 3">CGMCC 1.12672</strain>
    </source>
</reference>
<dbReference type="InterPro" id="IPR025145">
    <property type="entry name" value="DUF4087"/>
</dbReference>
<name>A0A285QAJ3_9SPHN</name>
<dbReference type="AlphaFoldDB" id="A0A285QAJ3"/>
<dbReference type="Proteomes" id="UP000219494">
    <property type="component" value="Unassembled WGS sequence"/>
</dbReference>
<feature type="chain" id="PRO_5013148741" description="DUF4087 domain-containing protein" evidence="1">
    <location>
        <begin position="17"/>
        <end position="111"/>
    </location>
</feature>
<dbReference type="OrthoDB" id="339834at2"/>
<feature type="signal peptide" evidence="1">
    <location>
        <begin position="1"/>
        <end position="16"/>
    </location>
</feature>
<dbReference type="EMBL" id="OBMI01000001">
    <property type="protein sequence ID" value="SOB78528.1"/>
    <property type="molecule type" value="Genomic_DNA"/>
</dbReference>
<evidence type="ECO:0000313" key="3">
    <source>
        <dbReference type="Proteomes" id="UP000219494"/>
    </source>
</evidence>